<protein>
    <submittedName>
        <fullName evidence="1">10191_t:CDS:1</fullName>
    </submittedName>
</protein>
<sequence>YTNDVSMMNEYVSNSDGITKKRKPKVDILVRKISEKKRKITDYFKKDIINEDEKPDDKDPEYFVFDIFQPQKNKITTGTNISVHQLKDPNFRNSNLEFVDYVKSTNIDSFSISYEAILKLVKNEKYKDKNIKIISKNISFLVILRYKFYFWERNNFKNGINMVTDGEDFDGLSDTELDEKMSKYSDHKDVEILKEIFLNMKKNNITIDGDLGFKSILNIDFIFKKFKQNSKKIK</sequence>
<dbReference type="EMBL" id="CAJVQB010049209">
    <property type="protein sequence ID" value="CAG8834376.1"/>
    <property type="molecule type" value="Genomic_DNA"/>
</dbReference>
<dbReference type="Proteomes" id="UP000789901">
    <property type="component" value="Unassembled WGS sequence"/>
</dbReference>
<evidence type="ECO:0000313" key="1">
    <source>
        <dbReference type="EMBL" id="CAG8834376.1"/>
    </source>
</evidence>
<evidence type="ECO:0000313" key="2">
    <source>
        <dbReference type="Proteomes" id="UP000789901"/>
    </source>
</evidence>
<organism evidence="1 2">
    <name type="scientific">Gigaspora margarita</name>
    <dbReference type="NCBI Taxonomy" id="4874"/>
    <lineage>
        <taxon>Eukaryota</taxon>
        <taxon>Fungi</taxon>
        <taxon>Fungi incertae sedis</taxon>
        <taxon>Mucoromycota</taxon>
        <taxon>Glomeromycotina</taxon>
        <taxon>Glomeromycetes</taxon>
        <taxon>Diversisporales</taxon>
        <taxon>Gigasporaceae</taxon>
        <taxon>Gigaspora</taxon>
    </lineage>
</organism>
<comment type="caution">
    <text evidence="1">The sequence shown here is derived from an EMBL/GenBank/DDBJ whole genome shotgun (WGS) entry which is preliminary data.</text>
</comment>
<feature type="non-terminal residue" evidence="1">
    <location>
        <position position="1"/>
    </location>
</feature>
<reference evidence="1 2" key="1">
    <citation type="submission" date="2021-06" db="EMBL/GenBank/DDBJ databases">
        <authorList>
            <person name="Kallberg Y."/>
            <person name="Tangrot J."/>
            <person name="Rosling A."/>
        </authorList>
    </citation>
    <scope>NUCLEOTIDE SEQUENCE [LARGE SCALE GENOMIC DNA]</scope>
    <source>
        <strain evidence="1 2">120-4 pot B 10/14</strain>
    </source>
</reference>
<keyword evidence="2" id="KW-1185">Reference proteome</keyword>
<accession>A0ABN7WKE8</accession>
<gene>
    <name evidence="1" type="ORF">GMARGA_LOCUS32021</name>
</gene>
<proteinExistence type="predicted"/>
<name>A0ABN7WKE8_GIGMA</name>